<comment type="caution">
    <text evidence="10">The sequence shown here is derived from an EMBL/GenBank/DDBJ whole genome shotgun (WGS) entry which is preliminary data.</text>
</comment>
<keyword evidence="11" id="KW-1185">Reference proteome</keyword>
<evidence type="ECO:0000256" key="3">
    <source>
        <dbReference type="ARBA" id="ARBA00017526"/>
    </source>
</evidence>
<keyword evidence="4 7" id="KW-0813">Transport</keyword>
<proteinExistence type="inferred from homology"/>
<dbReference type="GO" id="GO:0006893">
    <property type="term" value="P:Golgi to plasma membrane transport"/>
    <property type="evidence" value="ECO:0007669"/>
    <property type="project" value="UniProtKB-UniRule"/>
</dbReference>
<evidence type="ECO:0000256" key="1">
    <source>
        <dbReference type="ARBA" id="ARBA00002660"/>
    </source>
</evidence>
<evidence type="ECO:0000256" key="5">
    <source>
        <dbReference type="ARBA" id="ARBA00022483"/>
    </source>
</evidence>
<dbReference type="Pfam" id="PF01833">
    <property type="entry name" value="TIG"/>
    <property type="match status" value="1"/>
</dbReference>
<keyword evidence="5 7" id="KW-0268">Exocytosis</keyword>
<dbReference type="InterPro" id="IPR002909">
    <property type="entry name" value="IPT_dom"/>
</dbReference>
<dbReference type="GO" id="GO:0015031">
    <property type="term" value="P:protein transport"/>
    <property type="evidence" value="ECO:0007669"/>
    <property type="project" value="UniProtKB-KW"/>
</dbReference>
<evidence type="ECO:0000256" key="4">
    <source>
        <dbReference type="ARBA" id="ARBA00022448"/>
    </source>
</evidence>
<evidence type="ECO:0000256" key="2">
    <source>
        <dbReference type="ARBA" id="ARBA00010578"/>
    </source>
</evidence>
<gene>
    <name evidence="10" type="ORF">ILUMI_04442</name>
</gene>
<keyword evidence="6 7" id="KW-0653">Protein transport</keyword>
<reference evidence="10" key="1">
    <citation type="submission" date="2019-08" db="EMBL/GenBank/DDBJ databases">
        <title>The genome of the North American firefly Photinus pyralis.</title>
        <authorList>
            <consortium name="Photinus pyralis genome working group"/>
            <person name="Fallon T.R."/>
            <person name="Sander Lower S.E."/>
            <person name="Weng J.-K."/>
        </authorList>
    </citation>
    <scope>NUCLEOTIDE SEQUENCE</scope>
    <source>
        <strain evidence="10">TRF0915ILg1</strain>
        <tissue evidence="10">Whole body</tissue>
    </source>
</reference>
<sequence>MAPPPVVTGLSPIEGPPGTRITIRGENFGDKPSDLIGLTICGCDCLLSAEWKSPNKIIARSGPGKGKGDVIVTTRLGGVGSCNVSFKGYHETIGPMKESAVWVEEAPLFVWGRHSLSPSSYQQEDPLGLSVEGNDKKFPEDDLLELFPNCSGDITMDNFSACWFLLENHHCTSFNDLQAGLLHLRRKVEGQKEGQLSFLKANVGSVMDQVDTIVALKEKFEKDTAFYGTEPTLKLEKSIKESEREARKLFDDVLARRDRAEKTRNALNVLARFRFLFCLPCVIDRNIKKGDYDIVINDYMRVKNLFNKSEVPVFRTALSEIEKRVVGLQKMLHEKLQKMPITIEEQKRLIRYLINLDAPYEPAWDAIKSHSDYINLRFKQCYEEHKAAEAALAEELNKVKNSHSASKYSKYSPPQDALSTVPENILFIEELCEILSELFPDLWKLGQSYFTGELHVKVEPGRQAGFKHMVLTIIEMFCKTLRSAIIPHTLDKNVDRQLCGAWSLSDIDIIAPWLPACLRYIRATYKILIKLDLPSEALDIIAGLILDLRVYCMSILFKQTTEQVKHLHKQETWKIEFCSTHSGITDLPVKFEQSVQEAIHLIKESVLTNEQREMPLLDNASAQKELDKQVENLLSAFHGVLKNLAFQDDDGDGGEDRSPVVSQLIGTPITSYRTHDATNNIPVWEYRLLTTLSNCQYTNNTVLNHISDSFIKSGYLLSKMPIENVKSKLVTLEKAILDAYLEQKSDPLVGTIEPSMYLGRFDWDTDITPSDIRPYAKECINNLIHVHSEVYSVSPTLVDSVLPQVVQTIAEELYRLMSCVQKFSVPGIQQARADIGALQEIFSGYSTPKAKTFFIEALEIIPPLTKADSTIIEDILKQCRIKMRLQILCLSQHRTNGPVKT</sequence>
<name>A0A8K0D8Z5_IGNLU</name>
<comment type="function">
    <text evidence="1 7">Component of the exocyst complex involved in the docking of exocytic vesicles with fusion sites on the plasma membrane.</text>
</comment>
<dbReference type="InterPro" id="IPR039481">
    <property type="entry name" value="EXOC2/Sec5_N_dom"/>
</dbReference>
<comment type="similarity">
    <text evidence="2 7">Belongs to the SEC5 family.</text>
</comment>
<dbReference type="Gene3D" id="1.20.58.670">
    <property type="entry name" value="Dsl1p vesicle tethering complex, Tip20p subunit, domain D"/>
    <property type="match status" value="1"/>
</dbReference>
<evidence type="ECO:0000256" key="6">
    <source>
        <dbReference type="ARBA" id="ARBA00022927"/>
    </source>
</evidence>
<dbReference type="Gene3D" id="2.60.40.10">
    <property type="entry name" value="Immunoglobulins"/>
    <property type="match status" value="1"/>
</dbReference>
<dbReference type="InterPro" id="IPR029175">
    <property type="entry name" value="EXOC2/Sec5"/>
</dbReference>
<evidence type="ECO:0000259" key="8">
    <source>
        <dbReference type="Pfam" id="PF01833"/>
    </source>
</evidence>
<dbReference type="InterPro" id="IPR014756">
    <property type="entry name" value="Ig_E-set"/>
</dbReference>
<dbReference type="Proteomes" id="UP000801492">
    <property type="component" value="Unassembled WGS sequence"/>
</dbReference>
<evidence type="ECO:0000259" key="9">
    <source>
        <dbReference type="Pfam" id="PF15469"/>
    </source>
</evidence>
<organism evidence="10 11">
    <name type="scientific">Ignelater luminosus</name>
    <name type="common">Cucubano</name>
    <name type="synonym">Pyrophorus luminosus</name>
    <dbReference type="NCBI Taxonomy" id="2038154"/>
    <lineage>
        <taxon>Eukaryota</taxon>
        <taxon>Metazoa</taxon>
        <taxon>Ecdysozoa</taxon>
        <taxon>Arthropoda</taxon>
        <taxon>Hexapoda</taxon>
        <taxon>Insecta</taxon>
        <taxon>Pterygota</taxon>
        <taxon>Neoptera</taxon>
        <taxon>Endopterygota</taxon>
        <taxon>Coleoptera</taxon>
        <taxon>Polyphaga</taxon>
        <taxon>Elateriformia</taxon>
        <taxon>Elateroidea</taxon>
        <taxon>Elateridae</taxon>
        <taxon>Agrypninae</taxon>
        <taxon>Pyrophorini</taxon>
        <taxon>Ignelater</taxon>
    </lineage>
</organism>
<dbReference type="CDD" id="cd00603">
    <property type="entry name" value="IPT_PCSR"/>
    <property type="match status" value="1"/>
</dbReference>
<evidence type="ECO:0000313" key="11">
    <source>
        <dbReference type="Proteomes" id="UP000801492"/>
    </source>
</evidence>
<dbReference type="GO" id="GO:0048468">
    <property type="term" value="P:cell development"/>
    <property type="evidence" value="ECO:0007669"/>
    <property type="project" value="UniProtKB-ARBA"/>
</dbReference>
<dbReference type="SUPFAM" id="SSF81296">
    <property type="entry name" value="E set domains"/>
    <property type="match status" value="1"/>
</dbReference>
<dbReference type="PANTHER" id="PTHR13043">
    <property type="entry name" value="EXOCYST COMPLEX COMPONENT SEC5"/>
    <property type="match status" value="1"/>
</dbReference>
<evidence type="ECO:0000256" key="7">
    <source>
        <dbReference type="RuleBase" id="RU365069"/>
    </source>
</evidence>
<dbReference type="PANTHER" id="PTHR13043:SF1">
    <property type="entry name" value="EXOCYST COMPLEX COMPONENT 2"/>
    <property type="match status" value="1"/>
</dbReference>
<accession>A0A8K0D8Z5</accession>
<dbReference type="Pfam" id="PF15469">
    <property type="entry name" value="Sec5"/>
    <property type="match status" value="1"/>
</dbReference>
<comment type="subunit">
    <text evidence="7">Component of the exocyst complex.</text>
</comment>
<dbReference type="GO" id="GO:0000145">
    <property type="term" value="C:exocyst"/>
    <property type="evidence" value="ECO:0007669"/>
    <property type="project" value="UniProtKB-UniRule"/>
</dbReference>
<dbReference type="OrthoDB" id="26242at2759"/>
<feature type="domain" description="Exocyst complex component EXOC2/Sec5 N-terminal" evidence="9">
    <location>
        <begin position="124"/>
        <end position="890"/>
    </location>
</feature>
<dbReference type="InterPro" id="IPR042044">
    <property type="entry name" value="EXOC6PINT-1/Sec15/Tip20_C_dom2"/>
</dbReference>
<protein>
    <recommendedName>
        <fullName evidence="3 7">Exocyst complex component 2</fullName>
    </recommendedName>
</protein>
<dbReference type="AlphaFoldDB" id="A0A8K0D8Z5"/>
<feature type="domain" description="IPT/TIG" evidence="8">
    <location>
        <begin position="5"/>
        <end position="85"/>
    </location>
</feature>
<dbReference type="GO" id="GO:0048731">
    <property type="term" value="P:system development"/>
    <property type="evidence" value="ECO:0007669"/>
    <property type="project" value="UniProtKB-ARBA"/>
</dbReference>
<dbReference type="GO" id="GO:0006887">
    <property type="term" value="P:exocytosis"/>
    <property type="evidence" value="ECO:0007669"/>
    <property type="project" value="UniProtKB-KW"/>
</dbReference>
<evidence type="ECO:0000313" key="10">
    <source>
        <dbReference type="EMBL" id="KAF2901745.1"/>
    </source>
</evidence>
<dbReference type="InterPro" id="IPR013783">
    <property type="entry name" value="Ig-like_fold"/>
</dbReference>
<dbReference type="FunFam" id="2.60.40.10:FF:000196">
    <property type="entry name" value="Exocyst complex component 2"/>
    <property type="match status" value="1"/>
</dbReference>
<dbReference type="EMBL" id="VTPC01001506">
    <property type="protein sequence ID" value="KAF2901745.1"/>
    <property type="molecule type" value="Genomic_DNA"/>
</dbReference>